<dbReference type="InterPro" id="IPR004013">
    <property type="entry name" value="PHP_dom"/>
</dbReference>
<evidence type="ECO:0000256" key="11">
    <source>
        <dbReference type="ARBA" id="ARBA00022932"/>
    </source>
</evidence>
<dbReference type="InterPro" id="IPR003141">
    <property type="entry name" value="Pol/His_phosphatase_N"/>
</dbReference>
<evidence type="ECO:0000256" key="10">
    <source>
        <dbReference type="ARBA" id="ARBA00022839"/>
    </source>
</evidence>
<organism evidence="19 20">
    <name type="scientific">Vagococcus lutrae</name>
    <dbReference type="NCBI Taxonomy" id="81947"/>
    <lineage>
        <taxon>Bacteria</taxon>
        <taxon>Bacillati</taxon>
        <taxon>Bacillota</taxon>
        <taxon>Bacilli</taxon>
        <taxon>Lactobacillales</taxon>
        <taxon>Enterococcaceae</taxon>
        <taxon>Vagococcus</taxon>
    </lineage>
</organism>
<dbReference type="EC" id="2.7.7.7" evidence="3 15"/>
<evidence type="ECO:0000256" key="14">
    <source>
        <dbReference type="ARBA" id="ARBA00070925"/>
    </source>
</evidence>
<dbReference type="Gene3D" id="2.40.50.140">
    <property type="entry name" value="Nucleic acid-binding proteins"/>
    <property type="match status" value="1"/>
</dbReference>
<evidence type="ECO:0000256" key="8">
    <source>
        <dbReference type="ARBA" id="ARBA00022722"/>
    </source>
</evidence>
<dbReference type="CDD" id="cd07435">
    <property type="entry name" value="PHP_PolIIIA_POLC"/>
    <property type="match status" value="1"/>
</dbReference>
<dbReference type="NCBIfam" id="NF001688">
    <property type="entry name" value="PRK00448.1"/>
    <property type="match status" value="1"/>
</dbReference>
<evidence type="ECO:0000256" key="1">
    <source>
        <dbReference type="ARBA" id="ARBA00003452"/>
    </source>
</evidence>
<dbReference type="PANTHER" id="PTHR32294">
    <property type="entry name" value="DNA POLYMERASE III SUBUNIT ALPHA"/>
    <property type="match status" value="1"/>
</dbReference>
<evidence type="ECO:0000256" key="3">
    <source>
        <dbReference type="ARBA" id="ARBA00012417"/>
    </source>
</evidence>
<dbReference type="Gene3D" id="3.30.420.10">
    <property type="entry name" value="Ribonuclease H-like superfamily/Ribonuclease H"/>
    <property type="match status" value="1"/>
</dbReference>
<keyword evidence="16" id="KW-0175">Coiled coil</keyword>
<sequence>MSLNAQELFEKLMEQARLTSYVQEQPILQSGKVEKVKVYKHERRWHFHLQFEQLLPFAVYETMTQALAKAFAEIAHVDWTIHVENPVCDEALIRAYWQTALQRSECNEAIVNGTLSSQLPHYQNNQLSVLIENDGILNYLTDNYLPAVSRAYCQLGFPKLPITPVLHQEKAEENRQAFAERQRVQQEAIMAKANEALLKHEQQKQEKKQAVPVLEGPIQMGRPIQMEEPITPMVTILEEERRVTLEGYVFDIEVRDLRSGRQILILKMTDYSSSFIVKKFSNGEKDEAVFAALKKGMWLKVRGSIQEDTFMRDLVMNAQDLVEVKKSVRKDTAPADQKRVEFHAHTNMSTMDGIVSASDLVARAGEWGMPAIAITDHSGAQSFPDAHHAGQKHGVKILYGVEANVIDDGVPIAYNVDDRLLSDATYVVFDVETTGLSAVYDTIIELAGVKMQKGNIIETFEEFIDPGHPLSQTTISLTGITDEMVRGSKSEEEVLRQFREFCGDAILVAHNASFDMGFLNTSYGKYEIPEAPNPVIDTLELSRFLHPAWKSHRLNTLAKKYGVNLEQHHRAIYDSETTSHLCWIFLKKAADEHGILKHSELNEHVGEGDAYKRARPFHATIMAQTQAGLKNLFKLISASNIDYFYRVPRIPRSLLNELREGLLIGSACSNGEIFEAMMQKGYDEALSRAKFYDYIEIMPKPVYAPLMEQEMIKSEHDLEEILTNLVKIGDELGKPVIATGNVHYLDETDKIYREVLINSMGGANPLNRFKLPDVQFRTTDEMLEAFSFLGEEVAQRVVVTETQKLANRFEEVTPVKTDLYTPKIEGSEQEITDLSYNEARRLYGEDLPEIVEKRLKKELDSIIGNGFSVIYLISQKLVHKSLQDGYLVGSRGSVGSSFVATMTGITEVNPLAPHYRCAKCQYSEFFEDGSVGSGFDLPEKDCPKCGARLFKDGHDIPFETFLGFHGDKVPDIDLNFSGTYQPQAHDYTKVLFGEEYVYRAGTIGTVADKTAFGFAKGYERDHNLTLRSAEIDRLAKGSTGVKRTTGQHPGGIIVIPDYMDVYDFTPIQYPADDQDSEWKTTHFDFHSIHDNVLKLDILGHDDPTVIRMLQDLSGIDPTTIPTDDPEVMKIFSGPEVLGVTPDQINSKTGSLGIPEFGTKFVRGMLEQTHPTTFAELLQISGLSHGTDVWLGNAEELIRQGTTTLSEVIGCRDDIMVYLIHNGLEDGLAFKIMESVRKGKGIPDEWQKEMRKVGIPEWYIDSCLKIKYMFPKAHAAAYVLMALRVAYFKVHFPILYYAAYFSVRANDFDLVAMANGKEAVKEKMKEITHKGMDASAKEKNLLTVLELCNEMLERGFEFKMVDLYKSDANDFVIEGNTLIAPFRAVPSLGDNVAKQIMVAREEREFLSKEDLATRGKVSKTVIEYLDENGVLKGLPDENQLSLFDML</sequence>
<dbReference type="InterPro" id="IPR016195">
    <property type="entry name" value="Pol/histidinol_Pase-like"/>
</dbReference>
<dbReference type="InterPro" id="IPR029460">
    <property type="entry name" value="DNAPol_HHH"/>
</dbReference>
<evidence type="ECO:0000256" key="12">
    <source>
        <dbReference type="ARBA" id="ARBA00025611"/>
    </source>
</evidence>
<evidence type="ECO:0000256" key="2">
    <source>
        <dbReference type="ARBA" id="ARBA00004496"/>
    </source>
</evidence>
<evidence type="ECO:0000256" key="16">
    <source>
        <dbReference type="SAM" id="Coils"/>
    </source>
</evidence>
<comment type="function">
    <text evidence="1 15">Required for replicative DNA synthesis. This DNA polymerase also exhibits 3' to 5' exonuclease activity.</text>
</comment>
<gene>
    <name evidence="15" type="primary">polC</name>
    <name evidence="19" type="ORF">PML95_04180</name>
</gene>
<keyword evidence="6 15" id="KW-0548">Nucleotidyltransferase</keyword>
<comment type="catalytic activity">
    <reaction evidence="13 15">
        <text>DNA(n) + a 2'-deoxyribonucleoside 5'-triphosphate = DNA(n+1) + diphosphate</text>
        <dbReference type="Rhea" id="RHEA:22508"/>
        <dbReference type="Rhea" id="RHEA-COMP:17339"/>
        <dbReference type="Rhea" id="RHEA-COMP:17340"/>
        <dbReference type="ChEBI" id="CHEBI:33019"/>
        <dbReference type="ChEBI" id="CHEBI:61560"/>
        <dbReference type="ChEBI" id="CHEBI:173112"/>
        <dbReference type="EC" id="2.7.7.7"/>
    </reaction>
</comment>
<keyword evidence="8 15" id="KW-0540">Nuclease</keyword>
<dbReference type="Gene3D" id="3.20.20.140">
    <property type="entry name" value="Metal-dependent hydrolases"/>
    <property type="match status" value="2"/>
</dbReference>
<dbReference type="InterPro" id="IPR024754">
    <property type="entry name" value="DNA_PolC-like_N_II"/>
</dbReference>
<dbReference type="InterPro" id="IPR004365">
    <property type="entry name" value="NA-bd_OB_tRNA"/>
</dbReference>
<dbReference type="PANTHER" id="PTHR32294:SF5">
    <property type="entry name" value="DNA POLYMERASE III POLC-TYPE"/>
    <property type="match status" value="1"/>
</dbReference>
<dbReference type="InterPro" id="IPR013520">
    <property type="entry name" value="Ribonucl_H"/>
</dbReference>
<comment type="similarity">
    <text evidence="15">Belongs to the DNA polymerase type-C family. PolC subfamily.</text>
</comment>
<dbReference type="SUPFAM" id="SSF89550">
    <property type="entry name" value="PHP domain-like"/>
    <property type="match status" value="1"/>
</dbReference>
<reference evidence="19" key="1">
    <citation type="submission" date="2023-01" db="EMBL/GenBank/DDBJ databases">
        <title>Oxazolidinone resistance genes in florfenicol resistant enterococci from beef cattle and veal calves at slaughter.</title>
        <authorList>
            <person name="Biggel M."/>
        </authorList>
    </citation>
    <scope>NUCLEOTIDE SEQUENCE</scope>
    <source>
        <strain evidence="19">K204-1</strain>
    </source>
</reference>
<dbReference type="NCBIfam" id="TIGR01405">
    <property type="entry name" value="polC_Gram_pos"/>
    <property type="match status" value="1"/>
</dbReference>
<dbReference type="Gene3D" id="3.30.1900.20">
    <property type="match status" value="2"/>
</dbReference>
<evidence type="ECO:0000256" key="15">
    <source>
        <dbReference type="HAMAP-Rule" id="MF_00356"/>
    </source>
</evidence>
<dbReference type="GO" id="GO:0003677">
    <property type="term" value="F:DNA binding"/>
    <property type="evidence" value="ECO:0007669"/>
    <property type="project" value="UniProtKB-UniRule"/>
</dbReference>
<keyword evidence="4 15" id="KW-0963">Cytoplasm</keyword>
<evidence type="ECO:0000256" key="4">
    <source>
        <dbReference type="ARBA" id="ARBA00022490"/>
    </source>
</evidence>
<dbReference type="Pfam" id="PF02811">
    <property type="entry name" value="PHP"/>
    <property type="match status" value="1"/>
</dbReference>
<comment type="function">
    <text evidence="12">DNA polymerase III is a complex, multichain enzyme responsible for most of the replicative synthesis in bacteria. This DNA polymerase also exhibits 3' to 5' exonuclease activity. The alpha chain is the DNA polymerase.</text>
</comment>
<evidence type="ECO:0000256" key="5">
    <source>
        <dbReference type="ARBA" id="ARBA00022679"/>
    </source>
</evidence>
<evidence type="ECO:0000313" key="19">
    <source>
        <dbReference type="EMBL" id="WCG23446.1"/>
    </source>
</evidence>
<name>A0AAE9XGT6_9ENTE</name>
<dbReference type="Gene3D" id="1.10.150.700">
    <property type="entry name" value="PolC, middle finger domain"/>
    <property type="match status" value="1"/>
</dbReference>
<keyword evidence="10 15" id="KW-0269">Exonuclease</keyword>
<dbReference type="InterPro" id="IPR004805">
    <property type="entry name" value="DnaE2/DnaE/PolC"/>
</dbReference>
<dbReference type="Gene3D" id="6.10.140.1510">
    <property type="match status" value="1"/>
</dbReference>
<dbReference type="Pfam" id="PF17657">
    <property type="entry name" value="DNA_pol3_finger"/>
    <property type="match status" value="1"/>
</dbReference>
<dbReference type="Pfam" id="PF01336">
    <property type="entry name" value="tRNA_anti-codon"/>
    <property type="match status" value="1"/>
</dbReference>
<dbReference type="Pfam" id="PF11490">
    <property type="entry name" value="DNA_pol3_a_NII"/>
    <property type="match status" value="1"/>
</dbReference>
<dbReference type="InterPro" id="IPR006308">
    <property type="entry name" value="Pol_III_a_PolC-type_gram_pos"/>
</dbReference>
<dbReference type="InterPro" id="IPR028112">
    <property type="entry name" value="DNA_PolC-type_N_I"/>
</dbReference>
<dbReference type="InterPro" id="IPR006054">
    <property type="entry name" value="DnaQ"/>
</dbReference>
<dbReference type="InterPro" id="IPR040982">
    <property type="entry name" value="DNA_pol3_finger"/>
</dbReference>
<evidence type="ECO:0000256" key="13">
    <source>
        <dbReference type="ARBA" id="ARBA00049244"/>
    </source>
</evidence>
<dbReference type="Pfam" id="PF14480">
    <property type="entry name" value="DNA_pol3_a_NI"/>
    <property type="match status" value="1"/>
</dbReference>
<dbReference type="InterPro" id="IPR011708">
    <property type="entry name" value="DNA_pol3_alpha_NTPase_dom"/>
</dbReference>
<keyword evidence="5 15" id="KW-0808">Transferase</keyword>
<evidence type="ECO:0000259" key="17">
    <source>
        <dbReference type="SMART" id="SM00479"/>
    </source>
</evidence>
<comment type="subcellular location">
    <subcellularLocation>
        <location evidence="2 15">Cytoplasm</location>
    </subcellularLocation>
</comment>
<feature type="domain" description="Polymerase/histidinol phosphatase N-terminal" evidence="18">
    <location>
        <begin position="340"/>
        <end position="407"/>
    </location>
</feature>
<accession>A0AAE9XGT6</accession>
<dbReference type="InterPro" id="IPR044923">
    <property type="entry name" value="PolC_middle_finger_sf"/>
</dbReference>
<dbReference type="CDD" id="cd04484">
    <property type="entry name" value="polC_OBF"/>
    <property type="match status" value="1"/>
</dbReference>
<keyword evidence="9 15" id="KW-0378">Hydrolase</keyword>
<keyword evidence="11 15" id="KW-0239">DNA-directed DNA polymerase</keyword>
<dbReference type="FunFam" id="3.30.420.10:FF:000045">
    <property type="entry name" value="3'-5' exonuclease DinG"/>
    <property type="match status" value="1"/>
</dbReference>
<dbReference type="EMBL" id="CP116507">
    <property type="protein sequence ID" value="WCG23446.1"/>
    <property type="molecule type" value="Genomic_DNA"/>
</dbReference>
<dbReference type="Pfam" id="PF07733">
    <property type="entry name" value="DNA_pol3_alpha"/>
    <property type="match status" value="2"/>
</dbReference>
<dbReference type="GO" id="GO:0005737">
    <property type="term" value="C:cytoplasm"/>
    <property type="evidence" value="ECO:0007669"/>
    <property type="project" value="UniProtKB-SubCell"/>
</dbReference>
<dbReference type="HAMAP" id="MF_00356">
    <property type="entry name" value="DNApol_PolC"/>
    <property type="match status" value="1"/>
</dbReference>
<dbReference type="Pfam" id="PF00929">
    <property type="entry name" value="RNase_T"/>
    <property type="match status" value="1"/>
</dbReference>
<evidence type="ECO:0000256" key="9">
    <source>
        <dbReference type="ARBA" id="ARBA00022801"/>
    </source>
</evidence>
<dbReference type="CDD" id="cd06127">
    <property type="entry name" value="DEDDh"/>
    <property type="match status" value="1"/>
</dbReference>
<evidence type="ECO:0000259" key="18">
    <source>
        <dbReference type="SMART" id="SM00481"/>
    </source>
</evidence>
<evidence type="ECO:0000313" key="20">
    <source>
        <dbReference type="Proteomes" id="UP001179600"/>
    </source>
</evidence>
<protein>
    <recommendedName>
        <fullName evidence="14 15">DNA polymerase III PolC-type</fullName>
        <shortName evidence="15">PolIII</shortName>
        <ecNumber evidence="3 15">2.7.7.7</ecNumber>
    </recommendedName>
</protein>
<proteinExistence type="inferred from homology"/>
<feature type="coiled-coil region" evidence="16">
    <location>
        <begin position="167"/>
        <end position="210"/>
    </location>
</feature>
<dbReference type="Proteomes" id="UP001179600">
    <property type="component" value="Chromosome"/>
</dbReference>
<dbReference type="SUPFAM" id="SSF50249">
    <property type="entry name" value="Nucleic acid-binding proteins"/>
    <property type="match status" value="1"/>
</dbReference>
<feature type="domain" description="Exonuclease" evidence="17">
    <location>
        <begin position="425"/>
        <end position="591"/>
    </location>
</feature>
<dbReference type="Gene3D" id="1.10.150.870">
    <property type="match status" value="1"/>
</dbReference>
<evidence type="ECO:0000256" key="6">
    <source>
        <dbReference type="ARBA" id="ARBA00022695"/>
    </source>
</evidence>
<dbReference type="SMART" id="SM00481">
    <property type="entry name" value="POLIIIAc"/>
    <property type="match status" value="1"/>
</dbReference>
<dbReference type="GO" id="GO:0003887">
    <property type="term" value="F:DNA-directed DNA polymerase activity"/>
    <property type="evidence" value="ECO:0007669"/>
    <property type="project" value="UniProtKB-UniRule"/>
</dbReference>
<dbReference type="SMART" id="SM00479">
    <property type="entry name" value="EXOIII"/>
    <property type="match status" value="1"/>
</dbReference>
<dbReference type="GO" id="GO:0006261">
    <property type="term" value="P:DNA-templated DNA replication"/>
    <property type="evidence" value="ECO:0007669"/>
    <property type="project" value="UniProtKB-UniRule"/>
</dbReference>
<evidence type="ECO:0000256" key="7">
    <source>
        <dbReference type="ARBA" id="ARBA00022705"/>
    </source>
</evidence>
<dbReference type="GO" id="GO:0008408">
    <property type="term" value="F:3'-5' exonuclease activity"/>
    <property type="evidence" value="ECO:0007669"/>
    <property type="project" value="UniProtKB-UniRule"/>
</dbReference>
<keyword evidence="7 15" id="KW-0235">DNA replication</keyword>
<dbReference type="SUPFAM" id="SSF53098">
    <property type="entry name" value="Ribonuclease H-like"/>
    <property type="match status" value="1"/>
</dbReference>
<dbReference type="NCBIfam" id="TIGR00573">
    <property type="entry name" value="dnaq"/>
    <property type="match status" value="1"/>
</dbReference>
<dbReference type="InterPro" id="IPR012340">
    <property type="entry name" value="NA-bd_OB-fold"/>
</dbReference>
<dbReference type="InterPro" id="IPR012337">
    <property type="entry name" value="RNaseH-like_sf"/>
</dbReference>
<dbReference type="Pfam" id="PF14579">
    <property type="entry name" value="HHH_6"/>
    <property type="match status" value="1"/>
</dbReference>
<dbReference type="InterPro" id="IPR036397">
    <property type="entry name" value="RNaseH_sf"/>
</dbReference>